<dbReference type="InterPro" id="IPR013083">
    <property type="entry name" value="Znf_RING/FYVE/PHD"/>
</dbReference>
<evidence type="ECO:0000313" key="11">
    <source>
        <dbReference type="Proteomes" id="UP001328107"/>
    </source>
</evidence>
<dbReference type="InterPro" id="IPR001841">
    <property type="entry name" value="Znf_RING"/>
</dbReference>
<dbReference type="EMBL" id="BTRK01000002">
    <property type="protein sequence ID" value="GMR39172.1"/>
    <property type="molecule type" value="Genomic_DNA"/>
</dbReference>
<evidence type="ECO:0000256" key="6">
    <source>
        <dbReference type="ARBA" id="ARBA00022840"/>
    </source>
</evidence>
<comment type="caution">
    <text evidence="10">The sequence shown here is derived from an EMBL/GenBank/DDBJ whole genome shotgun (WGS) entry which is preliminary data.</text>
</comment>
<dbReference type="SMART" id="SM00220">
    <property type="entry name" value="S_TKc"/>
    <property type="match status" value="1"/>
</dbReference>
<protein>
    <recommendedName>
        <fullName evidence="12">Protein kinase</fullName>
    </recommendedName>
</protein>
<keyword evidence="5" id="KW-0862">Zinc</keyword>
<dbReference type="Gene3D" id="1.10.510.10">
    <property type="entry name" value="Transferase(Phosphotransferase) domain 1"/>
    <property type="match status" value="1"/>
</dbReference>
<evidence type="ECO:0000256" key="1">
    <source>
        <dbReference type="ARBA" id="ARBA00022679"/>
    </source>
</evidence>
<gene>
    <name evidence="10" type="ORF">PMAYCL1PPCAC_09367</name>
</gene>
<feature type="domain" description="Protein kinase" evidence="8">
    <location>
        <begin position="1"/>
        <end position="135"/>
    </location>
</feature>
<evidence type="ECO:0000256" key="5">
    <source>
        <dbReference type="ARBA" id="ARBA00022833"/>
    </source>
</evidence>
<keyword evidence="4" id="KW-0418">Kinase</keyword>
<dbReference type="GO" id="GO:0005634">
    <property type="term" value="C:nucleus"/>
    <property type="evidence" value="ECO:0007669"/>
    <property type="project" value="TreeGrafter"/>
</dbReference>
<evidence type="ECO:0000259" key="9">
    <source>
        <dbReference type="PROSITE" id="PS50089"/>
    </source>
</evidence>
<reference evidence="11" key="1">
    <citation type="submission" date="2022-10" db="EMBL/GenBank/DDBJ databases">
        <title>Genome assembly of Pristionchus species.</title>
        <authorList>
            <person name="Yoshida K."/>
            <person name="Sommer R.J."/>
        </authorList>
    </citation>
    <scope>NUCLEOTIDE SEQUENCE [LARGE SCALE GENOMIC DNA]</scope>
    <source>
        <strain evidence="11">RS5460</strain>
    </source>
</reference>
<dbReference type="InterPro" id="IPR000719">
    <property type="entry name" value="Prot_kinase_dom"/>
</dbReference>
<dbReference type="GO" id="GO:0005737">
    <property type="term" value="C:cytoplasm"/>
    <property type="evidence" value="ECO:0007669"/>
    <property type="project" value="TreeGrafter"/>
</dbReference>
<keyword evidence="3 7" id="KW-0479">Metal-binding</keyword>
<evidence type="ECO:0000256" key="4">
    <source>
        <dbReference type="ARBA" id="ARBA00022777"/>
    </source>
</evidence>
<keyword evidence="3 7" id="KW-0863">Zinc-finger</keyword>
<dbReference type="Pfam" id="PF00069">
    <property type="entry name" value="Pkinase"/>
    <property type="match status" value="1"/>
</dbReference>
<dbReference type="GO" id="GO:0004694">
    <property type="term" value="F:eukaryotic translation initiation factor 2alpha kinase activity"/>
    <property type="evidence" value="ECO:0007669"/>
    <property type="project" value="TreeGrafter"/>
</dbReference>
<dbReference type="PANTHER" id="PTHR11042:SF91">
    <property type="entry name" value="EUKARYOTIC TRANSLATION INITIATION FACTOR 2-ALPHA KINASE"/>
    <property type="match status" value="1"/>
</dbReference>
<dbReference type="PROSITE" id="PS50089">
    <property type="entry name" value="ZF_RING_2"/>
    <property type="match status" value="1"/>
</dbReference>
<evidence type="ECO:0000259" key="8">
    <source>
        <dbReference type="PROSITE" id="PS50011"/>
    </source>
</evidence>
<evidence type="ECO:0000256" key="3">
    <source>
        <dbReference type="ARBA" id="ARBA00022771"/>
    </source>
</evidence>
<name>A0AAN4ZDH7_9BILA</name>
<sequence>GKMHRDLKPSNILFSEDNCIKIGDLGIVADRAIKNGQEVDRTRTMAGTMMYMAPEQRGDKYSSKVDIYTLGLILTEMCVRMTFSKQDEVFRNYQRGRPNTILNHLPEVAKFISWLTNLDSNKRPDCDQILRDNFLSESSLVDGVSKMKMNQSGQTTENPSSQSGPTCVICLENQPNMVFFDCMHVSVCEECYNTAAGNINTKILKCPNCRQSIRKAQKVFM</sequence>
<accession>A0AAN4ZDH7</accession>
<dbReference type="SUPFAM" id="SSF56112">
    <property type="entry name" value="Protein kinase-like (PK-like)"/>
    <property type="match status" value="1"/>
</dbReference>
<dbReference type="PROSITE" id="PS50011">
    <property type="entry name" value="PROTEIN_KINASE_DOM"/>
    <property type="match status" value="1"/>
</dbReference>
<keyword evidence="11" id="KW-1185">Reference proteome</keyword>
<proteinExistence type="predicted"/>
<dbReference type="PANTHER" id="PTHR11042">
    <property type="entry name" value="EUKARYOTIC TRANSLATION INITIATION FACTOR 2-ALPHA KINASE EIF2-ALPHA KINASE -RELATED"/>
    <property type="match status" value="1"/>
</dbReference>
<dbReference type="AlphaFoldDB" id="A0AAN4ZDH7"/>
<dbReference type="Pfam" id="PF13920">
    <property type="entry name" value="zf-C3HC4_3"/>
    <property type="match status" value="1"/>
</dbReference>
<evidence type="ECO:0000256" key="2">
    <source>
        <dbReference type="ARBA" id="ARBA00022741"/>
    </source>
</evidence>
<keyword evidence="2" id="KW-0547">Nucleotide-binding</keyword>
<keyword evidence="6" id="KW-0067">ATP-binding</keyword>
<feature type="non-terminal residue" evidence="10">
    <location>
        <position position="1"/>
    </location>
</feature>
<dbReference type="InterPro" id="IPR050339">
    <property type="entry name" value="CC_SR_Kinase"/>
</dbReference>
<dbReference type="GO" id="GO:0005524">
    <property type="term" value="F:ATP binding"/>
    <property type="evidence" value="ECO:0007669"/>
    <property type="project" value="UniProtKB-KW"/>
</dbReference>
<dbReference type="GO" id="GO:0008270">
    <property type="term" value="F:zinc ion binding"/>
    <property type="evidence" value="ECO:0007669"/>
    <property type="project" value="UniProtKB-KW"/>
</dbReference>
<dbReference type="SMART" id="SM00184">
    <property type="entry name" value="RING"/>
    <property type="match status" value="1"/>
</dbReference>
<organism evidence="10 11">
    <name type="scientific">Pristionchus mayeri</name>
    <dbReference type="NCBI Taxonomy" id="1317129"/>
    <lineage>
        <taxon>Eukaryota</taxon>
        <taxon>Metazoa</taxon>
        <taxon>Ecdysozoa</taxon>
        <taxon>Nematoda</taxon>
        <taxon>Chromadorea</taxon>
        <taxon>Rhabditida</taxon>
        <taxon>Rhabditina</taxon>
        <taxon>Diplogasteromorpha</taxon>
        <taxon>Diplogasteroidea</taxon>
        <taxon>Neodiplogasteridae</taxon>
        <taxon>Pristionchus</taxon>
    </lineage>
</organism>
<keyword evidence="1" id="KW-0808">Transferase</keyword>
<evidence type="ECO:0008006" key="12">
    <source>
        <dbReference type="Google" id="ProtNLM"/>
    </source>
</evidence>
<evidence type="ECO:0000256" key="7">
    <source>
        <dbReference type="PROSITE-ProRule" id="PRU00175"/>
    </source>
</evidence>
<dbReference type="Proteomes" id="UP001328107">
    <property type="component" value="Unassembled WGS sequence"/>
</dbReference>
<dbReference type="InterPro" id="IPR011009">
    <property type="entry name" value="Kinase-like_dom_sf"/>
</dbReference>
<dbReference type="Gene3D" id="3.30.40.10">
    <property type="entry name" value="Zinc/RING finger domain, C3HC4 (zinc finger)"/>
    <property type="match status" value="1"/>
</dbReference>
<dbReference type="SUPFAM" id="SSF57850">
    <property type="entry name" value="RING/U-box"/>
    <property type="match status" value="1"/>
</dbReference>
<evidence type="ECO:0000313" key="10">
    <source>
        <dbReference type="EMBL" id="GMR39172.1"/>
    </source>
</evidence>
<feature type="domain" description="RING-type" evidence="9">
    <location>
        <begin position="167"/>
        <end position="210"/>
    </location>
</feature>